<dbReference type="CTD" id="55719"/>
<dbReference type="GO" id="GO:2000781">
    <property type="term" value="P:positive regulation of double-strand break repair"/>
    <property type="evidence" value="ECO:0007669"/>
    <property type="project" value="TreeGrafter"/>
</dbReference>
<dbReference type="InterPro" id="IPR026161">
    <property type="entry name" value="FAM178"/>
</dbReference>
<feature type="compositionally biased region" description="Low complexity" evidence="2">
    <location>
        <begin position="219"/>
        <end position="232"/>
    </location>
</feature>
<feature type="compositionally biased region" description="Basic residues" evidence="2">
    <location>
        <begin position="307"/>
        <end position="318"/>
    </location>
</feature>
<evidence type="ECO:0000256" key="1">
    <source>
        <dbReference type="ARBA" id="ARBA00010311"/>
    </source>
</evidence>
<keyword evidence="4" id="KW-1185">Reference proteome</keyword>
<evidence type="ECO:0000259" key="3">
    <source>
        <dbReference type="Pfam" id="PF14816"/>
    </source>
</evidence>
<feature type="compositionally biased region" description="Low complexity" evidence="2">
    <location>
        <begin position="289"/>
        <end position="302"/>
    </location>
</feature>
<gene>
    <name evidence="5" type="primary">SLF2</name>
</gene>
<dbReference type="OrthoDB" id="6158547at2759"/>
<feature type="region of interest" description="Disordered" evidence="2">
    <location>
        <begin position="172"/>
        <end position="206"/>
    </location>
</feature>
<dbReference type="RefSeq" id="XP_034295849.1">
    <property type="nucleotide sequence ID" value="XM_034439958.2"/>
</dbReference>
<proteinExistence type="inferred from homology"/>
<comment type="similarity">
    <text evidence="1">Belongs to the FAM178 family.</text>
</comment>
<feature type="compositionally biased region" description="Low complexity" evidence="2">
    <location>
        <begin position="253"/>
        <end position="273"/>
    </location>
</feature>
<dbReference type="InterPro" id="IPR044276">
    <property type="entry name" value="CANIN_dom"/>
</dbReference>
<evidence type="ECO:0000313" key="5">
    <source>
        <dbReference type="RefSeq" id="XP_034295849.1"/>
    </source>
</evidence>
<evidence type="ECO:0000313" key="4">
    <source>
        <dbReference type="Proteomes" id="UP001652622"/>
    </source>
</evidence>
<dbReference type="PANTHER" id="PTHR16046:SF10">
    <property type="entry name" value="SMC5-SMC6 COMPLEX LOCALIZATION FACTOR PROTEIN 2"/>
    <property type="match status" value="1"/>
</dbReference>
<feature type="compositionally biased region" description="Polar residues" evidence="2">
    <location>
        <begin position="278"/>
        <end position="288"/>
    </location>
</feature>
<sequence>MTQNCNGSDGYTQLSVSARSPSQHRQSVGRGTADTRSKCITDFFKPTVKQDRTGLCSPEKGNGQAGHTVSCVDHVKKNTSSSKQNRKKKLPCSPSGRSPIIDALFRKAKSEKNNSSENGVCMKFSHPKPVVRRLFISNALPDGSFLLKDHINTTNLEGNENYPVQTRTHLIDNDSRQHKTEHEDLDTTGSSLNKWPSTSGNNSLKSQVTQCQKTIYSRLPQVSPISSSSPKSLGTVGRKRQKKGIKDFLRKNSSSASLESSSDESSSAQASKSVFRSGLNSDKTIVTKSQPSPTAYSSATTSFGIANHKHPRKRKKISSKTNVKNLQNVQTLNKHKRRSSRISHSTNYSKHRISAHKNFQPADIDWSSSNLAISVEKSEAEENEIKSYKYTISKNDQIQISDTSKRKLQTSTPLIYLETRRNNASTVPSEKIAEPLGCSLGECDSVVSLEDYTCDTIPNSSCNLNKSNNEAYELIQKLKSISDSDAEASDCSVDSSEEEALIPLEKILYQSVNPAAKKSEEAMDEDEIASTNSTTHNASLSKAFTERGASYMNHLEHLLKEKEELRRVDELENQLQHVKEIVGINSEPEDQSTDGELSAEHREFIEKYSFSQDAIPDQHPGENIFQIVNAGKIFSQNNLDLRNFGFHPRNLIENYLLRSGITQQLFVTIEGLLASTYHNSPCPVPILKWMFQMMSIHSDSTVSRKILDTLMLLTIRNFSDKNDKQKPWIPSLFDITAVLINMGISFSVLFPLQHCQPCFTENDIMKVFSKRSEMHVTVNKQSKRDICINPTAFFLIIESNLCNIAKFLRLCINVCPEGYTDREIFILLLLLFKLSLETELKQFPLVDLECLIIKLLESVRNWDNEMSQLSLAISCLSNHHHNLLWLVQFVPNWTTRGRQIRRHLSLVIISKLLKNHVKIPSSHDHQMSLLCKELVNMKPSGLLKRLSETSSHRDGITEPFLSESEHQAYYLTYVLLHLVREASNFERTSSNQRKWLLRLCSTLEKHVKCDIREDVRLFYRTKVKDLVARTYSKWQQMIHSSQLIQGQIHDFWVPDT</sequence>
<dbReference type="GO" id="GO:1990166">
    <property type="term" value="P:protein localization to site of double-strand break"/>
    <property type="evidence" value="ECO:0007669"/>
    <property type="project" value="TreeGrafter"/>
</dbReference>
<feature type="compositionally biased region" description="Basic and acidic residues" evidence="2">
    <location>
        <begin position="172"/>
        <end position="182"/>
    </location>
</feature>
<feature type="region of interest" description="Disordered" evidence="2">
    <location>
        <begin position="77"/>
        <end position="98"/>
    </location>
</feature>
<dbReference type="GO" id="GO:0006974">
    <property type="term" value="P:DNA damage response"/>
    <property type="evidence" value="ECO:0007669"/>
    <property type="project" value="TreeGrafter"/>
</dbReference>
<feature type="compositionally biased region" description="Polar residues" evidence="2">
    <location>
        <begin position="1"/>
        <end position="26"/>
    </location>
</feature>
<dbReference type="Proteomes" id="UP001652622">
    <property type="component" value="Unplaced"/>
</dbReference>
<reference evidence="5" key="1">
    <citation type="submission" date="2025-08" db="UniProtKB">
        <authorList>
            <consortium name="RefSeq"/>
        </authorList>
    </citation>
    <scope>IDENTIFICATION</scope>
    <source>
        <tissue evidence="5">Blood</tissue>
    </source>
</reference>
<feature type="region of interest" description="Disordered" evidence="2">
    <location>
        <begin position="330"/>
        <end position="354"/>
    </location>
</feature>
<feature type="region of interest" description="Disordered" evidence="2">
    <location>
        <begin position="219"/>
        <end position="318"/>
    </location>
</feature>
<feature type="region of interest" description="Disordered" evidence="2">
    <location>
        <begin position="1"/>
        <end position="33"/>
    </location>
</feature>
<dbReference type="PANTHER" id="PTHR16046">
    <property type="entry name" value="SMC5-SMC6 COMPLEX LOCALIZATION FACTOR 2"/>
    <property type="match status" value="1"/>
</dbReference>
<dbReference type="GO" id="GO:0035861">
    <property type="term" value="C:site of double-strand break"/>
    <property type="evidence" value="ECO:0007669"/>
    <property type="project" value="TreeGrafter"/>
</dbReference>
<protein>
    <submittedName>
        <fullName evidence="5">SMC5-SMC6 complex localization factor protein 2 isoform X1</fullName>
    </submittedName>
</protein>
<dbReference type="GeneID" id="117678643"/>
<dbReference type="InParanoid" id="A0A6P9DJA7"/>
<dbReference type="Pfam" id="PF14816">
    <property type="entry name" value="CANIN"/>
    <property type="match status" value="1"/>
</dbReference>
<name>A0A6P9DJA7_PANGU</name>
<feature type="domain" description="Coiled-coil SMC6 And NSE5 INteracting (CANIN)" evidence="3">
    <location>
        <begin position="549"/>
        <end position="916"/>
    </location>
</feature>
<dbReference type="KEGG" id="pgut:117678643"/>
<dbReference type="GO" id="GO:0005634">
    <property type="term" value="C:nucleus"/>
    <property type="evidence" value="ECO:0007669"/>
    <property type="project" value="TreeGrafter"/>
</dbReference>
<evidence type="ECO:0000256" key="2">
    <source>
        <dbReference type="SAM" id="MobiDB-lite"/>
    </source>
</evidence>
<dbReference type="AlphaFoldDB" id="A0A6P9DJA7"/>
<dbReference type="OMA" id="NDIMSEM"/>
<accession>A0A6P9DJA7</accession>
<organism evidence="4 5">
    <name type="scientific">Pantherophis guttatus</name>
    <name type="common">Corn snake</name>
    <name type="synonym">Elaphe guttata</name>
    <dbReference type="NCBI Taxonomy" id="94885"/>
    <lineage>
        <taxon>Eukaryota</taxon>
        <taxon>Metazoa</taxon>
        <taxon>Chordata</taxon>
        <taxon>Craniata</taxon>
        <taxon>Vertebrata</taxon>
        <taxon>Euteleostomi</taxon>
        <taxon>Lepidosauria</taxon>
        <taxon>Squamata</taxon>
        <taxon>Bifurcata</taxon>
        <taxon>Unidentata</taxon>
        <taxon>Episquamata</taxon>
        <taxon>Toxicofera</taxon>
        <taxon>Serpentes</taxon>
        <taxon>Colubroidea</taxon>
        <taxon>Colubridae</taxon>
        <taxon>Colubrinae</taxon>
        <taxon>Pantherophis</taxon>
    </lineage>
</organism>
<feature type="compositionally biased region" description="Polar residues" evidence="2">
    <location>
        <begin position="187"/>
        <end position="206"/>
    </location>
</feature>